<dbReference type="InterPro" id="IPR045023">
    <property type="entry name" value="FATA/B"/>
</dbReference>
<evidence type="ECO:0000256" key="1">
    <source>
        <dbReference type="ARBA" id="ARBA00006500"/>
    </source>
</evidence>
<organism evidence="10 11">
    <name type="scientific">Desulfoluna limicola</name>
    <dbReference type="NCBI Taxonomy" id="2810562"/>
    <lineage>
        <taxon>Bacteria</taxon>
        <taxon>Pseudomonadati</taxon>
        <taxon>Thermodesulfobacteriota</taxon>
        <taxon>Desulfobacteria</taxon>
        <taxon>Desulfobacterales</taxon>
        <taxon>Desulfolunaceae</taxon>
        <taxon>Desulfoluna</taxon>
    </lineage>
</organism>
<dbReference type="SUPFAM" id="SSF54637">
    <property type="entry name" value="Thioesterase/thiol ester dehydrase-isomerase"/>
    <property type="match status" value="2"/>
</dbReference>
<evidence type="ECO:0000256" key="5">
    <source>
        <dbReference type="ARBA" id="ARBA00022946"/>
    </source>
</evidence>
<evidence type="ECO:0000259" key="9">
    <source>
        <dbReference type="Pfam" id="PF20791"/>
    </source>
</evidence>
<keyword evidence="6" id="KW-0443">Lipid metabolism</keyword>
<dbReference type="PANTHER" id="PTHR31727:SF6">
    <property type="entry name" value="OLEOYL-ACYL CARRIER PROTEIN THIOESTERASE 1, CHLOROPLASTIC"/>
    <property type="match status" value="1"/>
</dbReference>
<protein>
    <submittedName>
        <fullName evidence="10">Acyl-ACP thioesterase</fullName>
    </submittedName>
</protein>
<keyword evidence="11" id="KW-1185">Reference proteome</keyword>
<feature type="domain" description="Acyl-ACP thioesterase-like C-terminal" evidence="9">
    <location>
        <begin position="166"/>
        <end position="248"/>
    </location>
</feature>
<keyword evidence="7" id="KW-0275">Fatty acid biosynthesis</keyword>
<dbReference type="CDD" id="cd00586">
    <property type="entry name" value="4HBT"/>
    <property type="match status" value="1"/>
</dbReference>
<dbReference type="InterPro" id="IPR002864">
    <property type="entry name" value="Acyl-ACP_thioesterase_NHD"/>
</dbReference>
<dbReference type="Pfam" id="PF20791">
    <property type="entry name" value="Acyl-ACP_TE_C"/>
    <property type="match status" value="1"/>
</dbReference>
<dbReference type="RefSeq" id="WP_236893198.1">
    <property type="nucleotide sequence ID" value="NZ_AP024488.1"/>
</dbReference>
<evidence type="ECO:0000259" key="8">
    <source>
        <dbReference type="Pfam" id="PF01643"/>
    </source>
</evidence>
<dbReference type="Gene3D" id="3.10.129.10">
    <property type="entry name" value="Hotdog Thioesterase"/>
    <property type="match status" value="1"/>
</dbReference>
<accession>A0ABN6FBK7</accession>
<dbReference type="Pfam" id="PF01643">
    <property type="entry name" value="Acyl-ACP_TE"/>
    <property type="match status" value="1"/>
</dbReference>
<dbReference type="Proteomes" id="UP001320148">
    <property type="component" value="Chromosome"/>
</dbReference>
<evidence type="ECO:0000256" key="4">
    <source>
        <dbReference type="ARBA" id="ARBA00022832"/>
    </source>
</evidence>
<comment type="similarity">
    <text evidence="1">Belongs to the acyl-ACP thioesterase family.</text>
</comment>
<evidence type="ECO:0000256" key="6">
    <source>
        <dbReference type="ARBA" id="ARBA00023098"/>
    </source>
</evidence>
<evidence type="ECO:0000256" key="2">
    <source>
        <dbReference type="ARBA" id="ARBA00022516"/>
    </source>
</evidence>
<dbReference type="PANTHER" id="PTHR31727">
    <property type="entry name" value="OLEOYL-ACYL CARRIER PROTEIN THIOESTERASE 1, CHLOROPLASTIC"/>
    <property type="match status" value="1"/>
</dbReference>
<evidence type="ECO:0000256" key="3">
    <source>
        <dbReference type="ARBA" id="ARBA00022801"/>
    </source>
</evidence>
<keyword evidence="4" id="KW-0276">Fatty acid metabolism</keyword>
<keyword evidence="2" id="KW-0444">Lipid biosynthesis</keyword>
<name>A0ABN6FBK7_9BACT</name>
<sequence>MGVIDNRFTTEFQVPSWDCGPSGRMFPVAMLRYFQEGAVLHSDAVDGVFDRVFDHGLFWAMTGMKMTMGVLPMRGEKVSVTTWHAGGNRLLFYRAYKASGEDGRVLASGVSTWVLVNGDTRRMVRASALPVALPESELGAEHEGLVPERLGEMGELEGGISWLAGFRDLDTNGHVNNVRYAEWVLETLPEEMLLNRQLTSLELEFKSELRLGDEARSVGSPSDTPHVYDHAVLKDDGTLACRARSGWNAA</sequence>
<keyword evidence="3" id="KW-0378">Hydrolase</keyword>
<dbReference type="EMBL" id="AP024488">
    <property type="protein sequence ID" value="BCS99186.1"/>
    <property type="molecule type" value="Genomic_DNA"/>
</dbReference>
<dbReference type="InterPro" id="IPR049427">
    <property type="entry name" value="Acyl-ACP_TE_C"/>
</dbReference>
<evidence type="ECO:0000313" key="10">
    <source>
        <dbReference type="EMBL" id="BCS99186.1"/>
    </source>
</evidence>
<evidence type="ECO:0000313" key="11">
    <source>
        <dbReference type="Proteomes" id="UP001320148"/>
    </source>
</evidence>
<feature type="domain" description="Acyl-ACP thioesterase N-terminal hotdog" evidence="8">
    <location>
        <begin position="6"/>
        <end position="125"/>
    </location>
</feature>
<gene>
    <name evidence="10" type="ORF">DSLASN_48180</name>
</gene>
<dbReference type="InterPro" id="IPR029069">
    <property type="entry name" value="HotDog_dom_sf"/>
</dbReference>
<reference evidence="10 11" key="1">
    <citation type="submission" date="2021-02" db="EMBL/GenBank/DDBJ databases">
        <title>Complete genome of Desulfoluna sp. strain ASN36.</title>
        <authorList>
            <person name="Takahashi A."/>
            <person name="Kojima H."/>
            <person name="Fukui M."/>
        </authorList>
    </citation>
    <scope>NUCLEOTIDE SEQUENCE [LARGE SCALE GENOMIC DNA]</scope>
    <source>
        <strain evidence="10 11">ASN36</strain>
    </source>
</reference>
<keyword evidence="5" id="KW-0809">Transit peptide</keyword>
<proteinExistence type="inferred from homology"/>
<evidence type="ECO:0000256" key="7">
    <source>
        <dbReference type="ARBA" id="ARBA00023160"/>
    </source>
</evidence>